<evidence type="ECO:0000256" key="2">
    <source>
        <dbReference type="ARBA" id="ARBA00023004"/>
    </source>
</evidence>
<keyword evidence="4" id="KW-0223">Dioxygenase</keyword>
<sequence>MGVDMNRARDFERQGFLVLPGFAPAAACDALKARAEQLVAGFQPETVSIFTTNDQTRTSDEYFLASGDDIRFFFEENAFRPDGSLRQDKALSINKIGHALHDLDPLFERFSRTPELAGLASELGLTKPLLLQSMYIFKQPHIGGEVNCHQDATFLYTEPSTCLGFWFALEDATLENGCLWALPGGHRLGLKKRFVRAAGGGTAFQVLDSTPLPEEGMVPLEVEKGTLVVLHGLLPHKSGANTSSRSRHAYSVHLIDGTARYPRDNWLQRAPSLPPRGFGPLTPD</sequence>
<dbReference type="AlphaFoldDB" id="A0AAC8TFV4"/>
<reference evidence="5 7" key="2">
    <citation type="submission" date="2018-08" db="EMBL/GenBank/DDBJ databases">
        <title>Genomic Encyclopedia of Archaeal and Bacterial Type Strains, Phase II (KMG-II): from individual species to whole genera.</title>
        <authorList>
            <person name="Goeker M."/>
        </authorList>
    </citation>
    <scope>NUCLEOTIDE SEQUENCE [LARGE SCALE GENOMIC DNA]</scope>
    <source>
        <strain evidence="5 7">DSM 2261</strain>
    </source>
</reference>
<gene>
    <name evidence="4" type="ORF">AA314_04582</name>
    <name evidence="5" type="ORF">ATI61_113147</name>
</gene>
<dbReference type="Pfam" id="PF05721">
    <property type="entry name" value="PhyH"/>
    <property type="match status" value="1"/>
</dbReference>
<reference evidence="4 6" key="1">
    <citation type="submission" date="2015-05" db="EMBL/GenBank/DDBJ databases">
        <title>Genome assembly of Archangium gephyra DSM 2261.</title>
        <authorList>
            <person name="Sharma G."/>
            <person name="Subramanian S."/>
        </authorList>
    </citation>
    <scope>NUCLEOTIDE SEQUENCE [LARGE SCALE GENOMIC DNA]</scope>
    <source>
        <strain evidence="4 6">DSM 2261</strain>
    </source>
</reference>
<dbReference type="PANTHER" id="PTHR20883">
    <property type="entry name" value="PHYTANOYL-COA DIOXYGENASE DOMAIN CONTAINING 1"/>
    <property type="match status" value="1"/>
</dbReference>
<dbReference type="GO" id="GO:0016706">
    <property type="term" value="F:2-oxoglutarate-dependent dioxygenase activity"/>
    <property type="evidence" value="ECO:0007669"/>
    <property type="project" value="UniProtKB-ARBA"/>
</dbReference>
<dbReference type="GO" id="GO:0005506">
    <property type="term" value="F:iron ion binding"/>
    <property type="evidence" value="ECO:0007669"/>
    <property type="project" value="UniProtKB-ARBA"/>
</dbReference>
<dbReference type="PANTHER" id="PTHR20883:SF15">
    <property type="entry name" value="PHYTANOYL-COA DIOXYGENASE DOMAIN-CONTAINING PROTEIN 1"/>
    <property type="match status" value="1"/>
</dbReference>
<protein>
    <submittedName>
        <fullName evidence="4">Phytanoyl-CoA dioxygenase domain containing 1</fullName>
    </submittedName>
    <submittedName>
        <fullName evidence="5">Phytanoyl-CoA hydroxylase</fullName>
    </submittedName>
</protein>
<keyword evidence="7" id="KW-1185">Reference proteome</keyword>
<proteinExistence type="predicted"/>
<evidence type="ECO:0000313" key="5">
    <source>
        <dbReference type="EMBL" id="REG25083.1"/>
    </source>
</evidence>
<keyword evidence="4" id="KW-0560">Oxidoreductase</keyword>
<dbReference type="EMBL" id="QUMU01000013">
    <property type="protein sequence ID" value="REG25083.1"/>
    <property type="molecule type" value="Genomic_DNA"/>
</dbReference>
<dbReference type="EMBL" id="CP011509">
    <property type="protein sequence ID" value="AKJ02956.1"/>
    <property type="molecule type" value="Genomic_DNA"/>
</dbReference>
<dbReference type="Proteomes" id="UP000035579">
    <property type="component" value="Chromosome"/>
</dbReference>
<organism evidence="4 6">
    <name type="scientific">Archangium gephyra</name>
    <dbReference type="NCBI Taxonomy" id="48"/>
    <lineage>
        <taxon>Bacteria</taxon>
        <taxon>Pseudomonadati</taxon>
        <taxon>Myxococcota</taxon>
        <taxon>Myxococcia</taxon>
        <taxon>Myxococcales</taxon>
        <taxon>Cystobacterineae</taxon>
        <taxon>Archangiaceae</taxon>
        <taxon>Archangium</taxon>
    </lineage>
</organism>
<dbReference type="Gene3D" id="2.60.120.620">
    <property type="entry name" value="q2cbj1_9rhob like domain"/>
    <property type="match status" value="1"/>
</dbReference>
<accession>A0AAC8TFV4</accession>
<evidence type="ECO:0000313" key="7">
    <source>
        <dbReference type="Proteomes" id="UP000256345"/>
    </source>
</evidence>
<evidence type="ECO:0000313" key="4">
    <source>
        <dbReference type="EMBL" id="AKJ02956.1"/>
    </source>
</evidence>
<dbReference type="InterPro" id="IPR008775">
    <property type="entry name" value="Phytyl_CoA_dOase-like"/>
</dbReference>
<name>A0AAC8TFV4_9BACT</name>
<evidence type="ECO:0000313" key="6">
    <source>
        <dbReference type="Proteomes" id="UP000035579"/>
    </source>
</evidence>
<dbReference type="KEGG" id="age:AA314_04582"/>
<keyword evidence="1" id="KW-0479">Metal-binding</keyword>
<evidence type="ECO:0000256" key="1">
    <source>
        <dbReference type="ARBA" id="ARBA00022723"/>
    </source>
</evidence>
<dbReference type="Proteomes" id="UP000256345">
    <property type="component" value="Unassembled WGS sequence"/>
</dbReference>
<feature type="region of interest" description="Disordered" evidence="3">
    <location>
        <begin position="265"/>
        <end position="284"/>
    </location>
</feature>
<evidence type="ECO:0000256" key="3">
    <source>
        <dbReference type="SAM" id="MobiDB-lite"/>
    </source>
</evidence>
<dbReference type="SUPFAM" id="SSF51197">
    <property type="entry name" value="Clavaminate synthase-like"/>
    <property type="match status" value="1"/>
</dbReference>
<keyword evidence="2" id="KW-0408">Iron</keyword>